<dbReference type="GO" id="GO:0007399">
    <property type="term" value="P:nervous system development"/>
    <property type="evidence" value="ECO:0007669"/>
    <property type="project" value="UniProtKB-ARBA"/>
</dbReference>
<proteinExistence type="inferred from homology"/>
<sequence>MTEQKAVSLHRGRHLTGNTWGVKTQVLLNRRHLNLVIQGNKKEGVVAALKTDTESPQRVTHAHRERNMDARSGFIVVLCLMGFTCAVPVKYIDCGSASGKVTMVDISPCDSQPCKLHRGQSSSVNVTFTSDVESQTSTAVVHGIIAGLPVPFAIPNADGCKSGIQCPIHKPQVYHYATELPVKSEYPTIKLVVEWELKDDKKNDLFCVKFPVQIV</sequence>
<dbReference type="AlphaFoldDB" id="A0A3B4ZYR5"/>
<dbReference type="InterPro" id="IPR014756">
    <property type="entry name" value="Ig_E-set"/>
</dbReference>
<dbReference type="Gene3D" id="2.60.40.770">
    <property type="match status" value="1"/>
</dbReference>
<dbReference type="GeneTree" id="ENSGT00390000006223"/>
<dbReference type="CDD" id="cd00916">
    <property type="entry name" value="Npc2_like"/>
    <property type="match status" value="1"/>
</dbReference>
<organism evidence="9">
    <name type="scientific">Stegastes partitus</name>
    <name type="common">bicolor damselfish</name>
    <dbReference type="NCBI Taxonomy" id="144197"/>
    <lineage>
        <taxon>Eukaryota</taxon>
        <taxon>Metazoa</taxon>
        <taxon>Chordata</taxon>
        <taxon>Craniata</taxon>
        <taxon>Vertebrata</taxon>
        <taxon>Euteleostomi</taxon>
        <taxon>Actinopterygii</taxon>
        <taxon>Neopterygii</taxon>
        <taxon>Teleostei</taxon>
        <taxon>Neoteleostei</taxon>
        <taxon>Acanthomorphata</taxon>
        <taxon>Ovalentaria</taxon>
        <taxon>Pomacentridae</taxon>
        <taxon>Stegastes</taxon>
    </lineage>
</organism>
<keyword evidence="5" id="KW-0732">Signal</keyword>
<evidence type="ECO:0000313" key="9">
    <source>
        <dbReference type="Ensembl" id="ENSSPAP00000012981.1"/>
    </source>
</evidence>
<dbReference type="InterPro" id="IPR033916">
    <property type="entry name" value="ML_Npc2-like"/>
</dbReference>
<dbReference type="GO" id="GO:0032367">
    <property type="term" value="P:intracellular cholesterol transport"/>
    <property type="evidence" value="ECO:0007669"/>
    <property type="project" value="InterPro"/>
</dbReference>
<dbReference type="InterPro" id="IPR039670">
    <property type="entry name" value="NPC2-like"/>
</dbReference>
<keyword evidence="4" id="KW-0964">Secreted</keyword>
<feature type="domain" description="MD-2-related lipid-recognition" evidence="8">
    <location>
        <begin position="91"/>
        <end position="212"/>
    </location>
</feature>
<protein>
    <recommendedName>
        <fullName evidence="3">NPC intracellular cholesterol transporter 2</fullName>
    </recommendedName>
    <alternativeName>
        <fullName evidence="7">Epididymal secretory protein E1</fullName>
    </alternativeName>
</protein>
<dbReference type="PANTHER" id="PTHR11306">
    <property type="entry name" value="NIEMANN PICK TYPE C2 PROTEIN NPC2-RELATED"/>
    <property type="match status" value="1"/>
</dbReference>
<evidence type="ECO:0000259" key="8">
    <source>
        <dbReference type="SMART" id="SM00737"/>
    </source>
</evidence>
<dbReference type="GO" id="GO:0015485">
    <property type="term" value="F:cholesterol binding"/>
    <property type="evidence" value="ECO:0007669"/>
    <property type="project" value="TreeGrafter"/>
</dbReference>
<keyword evidence="6" id="KW-1015">Disulfide bond</keyword>
<dbReference type="SUPFAM" id="SSF81296">
    <property type="entry name" value="E set domains"/>
    <property type="match status" value="1"/>
</dbReference>
<name>A0A3B4ZYR5_9TELE</name>
<evidence type="ECO:0000256" key="5">
    <source>
        <dbReference type="ARBA" id="ARBA00022729"/>
    </source>
</evidence>
<dbReference type="GO" id="GO:0033344">
    <property type="term" value="P:cholesterol efflux"/>
    <property type="evidence" value="ECO:0007669"/>
    <property type="project" value="TreeGrafter"/>
</dbReference>
<comment type="subcellular location">
    <subcellularLocation>
        <location evidence="1">Secreted</location>
    </subcellularLocation>
</comment>
<evidence type="ECO:0000256" key="4">
    <source>
        <dbReference type="ARBA" id="ARBA00022525"/>
    </source>
</evidence>
<accession>A0A3B4ZYR5</accession>
<evidence type="ECO:0000256" key="2">
    <source>
        <dbReference type="ARBA" id="ARBA00006370"/>
    </source>
</evidence>
<dbReference type="PANTHER" id="PTHR11306:SF68">
    <property type="entry name" value="NPC INTRACELLULAR CHOLESTEROL TRANSPORTER 2"/>
    <property type="match status" value="1"/>
</dbReference>
<dbReference type="STRING" id="144197.ENSSPAP00000012981"/>
<dbReference type="SMART" id="SM00737">
    <property type="entry name" value="ML"/>
    <property type="match status" value="1"/>
</dbReference>
<dbReference type="FunFam" id="2.60.40.770:FF:000001">
    <property type="entry name" value="NPC intracellular cholesterol transporter 2"/>
    <property type="match status" value="1"/>
</dbReference>
<dbReference type="Ensembl" id="ENSSPAT00000013200.1">
    <property type="protein sequence ID" value="ENSSPAP00000012981.1"/>
    <property type="gene ID" value="ENSSPAG00000009838.1"/>
</dbReference>
<comment type="similarity">
    <text evidence="2">Belongs to the NPC2 family.</text>
</comment>
<dbReference type="InterPro" id="IPR003172">
    <property type="entry name" value="ML_dom"/>
</dbReference>
<evidence type="ECO:0000256" key="3">
    <source>
        <dbReference type="ARBA" id="ARBA00021477"/>
    </source>
</evidence>
<evidence type="ECO:0000256" key="6">
    <source>
        <dbReference type="ARBA" id="ARBA00023157"/>
    </source>
</evidence>
<dbReference type="Pfam" id="PF02221">
    <property type="entry name" value="E1_DerP2_DerF2"/>
    <property type="match status" value="1"/>
</dbReference>
<dbReference type="GO" id="GO:0005576">
    <property type="term" value="C:extracellular region"/>
    <property type="evidence" value="ECO:0007669"/>
    <property type="project" value="UniProtKB-SubCell"/>
</dbReference>
<evidence type="ECO:0000256" key="1">
    <source>
        <dbReference type="ARBA" id="ARBA00004613"/>
    </source>
</evidence>
<reference evidence="9" key="1">
    <citation type="submission" date="2023-09" db="UniProtKB">
        <authorList>
            <consortium name="Ensembl"/>
        </authorList>
    </citation>
    <scope>IDENTIFICATION</scope>
</reference>
<evidence type="ECO:0000256" key="7">
    <source>
        <dbReference type="ARBA" id="ARBA00032516"/>
    </source>
</evidence>